<keyword evidence="5 6" id="KW-0408">Iron</keyword>
<dbReference type="PRINTS" id="PR00604">
    <property type="entry name" value="CYTCHRMECIAB"/>
</dbReference>
<gene>
    <name evidence="9" type="ORF">EV656_104151</name>
</gene>
<organism evidence="9 10">
    <name type="scientific">Rhodovulum adriaticum</name>
    <name type="common">Rhodopseudomonas adriatica</name>
    <dbReference type="NCBI Taxonomy" id="35804"/>
    <lineage>
        <taxon>Bacteria</taxon>
        <taxon>Pseudomonadati</taxon>
        <taxon>Pseudomonadota</taxon>
        <taxon>Alphaproteobacteria</taxon>
        <taxon>Rhodobacterales</taxon>
        <taxon>Paracoccaceae</taxon>
        <taxon>Rhodovulum</taxon>
    </lineage>
</organism>
<feature type="signal peptide" evidence="7">
    <location>
        <begin position="1"/>
        <end position="24"/>
    </location>
</feature>
<comment type="caution">
    <text evidence="9">The sequence shown here is derived from an EMBL/GenBank/DDBJ whole genome shotgun (WGS) entry which is preliminary data.</text>
</comment>
<protein>
    <submittedName>
        <fullName evidence="9">Sulfur dehydrogenase subunit SoxD</fullName>
    </submittedName>
</protein>
<evidence type="ECO:0000256" key="6">
    <source>
        <dbReference type="PROSITE-ProRule" id="PRU00433"/>
    </source>
</evidence>
<dbReference type="GO" id="GO:0009055">
    <property type="term" value="F:electron transfer activity"/>
    <property type="evidence" value="ECO:0007669"/>
    <property type="project" value="InterPro"/>
</dbReference>
<keyword evidence="7" id="KW-0732">Signal</keyword>
<evidence type="ECO:0000313" key="9">
    <source>
        <dbReference type="EMBL" id="TCP23180.1"/>
    </source>
</evidence>
<dbReference type="InterPro" id="IPR036909">
    <property type="entry name" value="Cyt_c-like_dom_sf"/>
</dbReference>
<evidence type="ECO:0000256" key="5">
    <source>
        <dbReference type="ARBA" id="ARBA00023004"/>
    </source>
</evidence>
<evidence type="ECO:0000256" key="2">
    <source>
        <dbReference type="ARBA" id="ARBA00022617"/>
    </source>
</evidence>
<name>A0A4R2NND2_RHOAD</name>
<dbReference type="Gene3D" id="1.10.760.10">
    <property type="entry name" value="Cytochrome c-like domain"/>
    <property type="match status" value="2"/>
</dbReference>
<reference evidence="9 10" key="1">
    <citation type="submission" date="2019-03" db="EMBL/GenBank/DDBJ databases">
        <title>Genomic Encyclopedia of Type Strains, Phase IV (KMG-IV): sequencing the most valuable type-strain genomes for metagenomic binning, comparative biology and taxonomic classification.</title>
        <authorList>
            <person name="Goeker M."/>
        </authorList>
    </citation>
    <scope>NUCLEOTIDE SEQUENCE [LARGE SCALE GENOMIC DNA]</scope>
    <source>
        <strain evidence="9 10">DSM 2781</strain>
    </source>
</reference>
<evidence type="ECO:0000256" key="1">
    <source>
        <dbReference type="ARBA" id="ARBA00022448"/>
    </source>
</evidence>
<sequence>MSRFRNLVIGTALASTLAAAPAFAEKFGLGRPALPEEVAAWDLDVAPDGTGLPAGSGSVEDGEMLFSENCAVCHGEFAEGVDNWPKLAGGEDTLADEDPLKTVGSYWPYLSTVWDYVHRSMPFGGAQSLSTDEVYAITAYILYSNYLVDDDFVLTNENFLDVEMPNADGFIVDDREASEAHFWNAEPCMENCKETVEITMRAAVLDVTPEEVSEEVVKEQEEIKAAAEAQATAPIAMPDPKLVAAGERVFRQCKSCHQVGEGAQHRVGPALNGVVGRKVGQADGFRYSPGVVKAAEEGMIWDHDTLDAYLESPRAVIPKGRMSFQGLRADEDREAVIAYLRTFN</sequence>
<dbReference type="GO" id="GO:0020037">
    <property type="term" value="F:heme binding"/>
    <property type="evidence" value="ECO:0007669"/>
    <property type="project" value="InterPro"/>
</dbReference>
<proteinExistence type="predicted"/>
<keyword evidence="10" id="KW-1185">Reference proteome</keyword>
<feature type="domain" description="Cytochrome c" evidence="8">
    <location>
        <begin position="241"/>
        <end position="344"/>
    </location>
</feature>
<keyword evidence="3 6" id="KW-0479">Metal-binding</keyword>
<feature type="domain" description="Cytochrome c" evidence="8">
    <location>
        <begin position="57"/>
        <end position="145"/>
    </location>
</feature>
<dbReference type="Proteomes" id="UP000295733">
    <property type="component" value="Unassembled WGS sequence"/>
</dbReference>
<dbReference type="AlphaFoldDB" id="A0A4R2NND2"/>
<keyword evidence="1" id="KW-0813">Transport</keyword>
<dbReference type="PROSITE" id="PS51007">
    <property type="entry name" value="CYTC"/>
    <property type="match status" value="2"/>
</dbReference>
<keyword evidence="4" id="KW-0249">Electron transport</keyword>
<dbReference type="SUPFAM" id="SSF46626">
    <property type="entry name" value="Cytochrome c"/>
    <property type="match status" value="2"/>
</dbReference>
<dbReference type="PANTHER" id="PTHR11961">
    <property type="entry name" value="CYTOCHROME C"/>
    <property type="match status" value="1"/>
</dbReference>
<dbReference type="RefSeq" id="WP_132602219.1">
    <property type="nucleotide sequence ID" value="NZ_NRRP01000002.1"/>
</dbReference>
<dbReference type="OrthoDB" id="9779283at2"/>
<evidence type="ECO:0000256" key="4">
    <source>
        <dbReference type="ARBA" id="ARBA00022982"/>
    </source>
</evidence>
<evidence type="ECO:0000313" key="10">
    <source>
        <dbReference type="Proteomes" id="UP000295733"/>
    </source>
</evidence>
<dbReference type="EMBL" id="SLXL01000004">
    <property type="protein sequence ID" value="TCP23180.1"/>
    <property type="molecule type" value="Genomic_DNA"/>
</dbReference>
<keyword evidence="2 6" id="KW-0349">Heme</keyword>
<feature type="chain" id="PRO_5020841615" evidence="7">
    <location>
        <begin position="25"/>
        <end position="344"/>
    </location>
</feature>
<dbReference type="InterPro" id="IPR009056">
    <property type="entry name" value="Cyt_c-like_dom"/>
</dbReference>
<evidence type="ECO:0000256" key="7">
    <source>
        <dbReference type="SAM" id="SignalP"/>
    </source>
</evidence>
<evidence type="ECO:0000256" key="3">
    <source>
        <dbReference type="ARBA" id="ARBA00022723"/>
    </source>
</evidence>
<dbReference type="GO" id="GO:0046872">
    <property type="term" value="F:metal ion binding"/>
    <property type="evidence" value="ECO:0007669"/>
    <property type="project" value="UniProtKB-KW"/>
</dbReference>
<accession>A0A4R2NND2</accession>
<evidence type="ECO:0000259" key="8">
    <source>
        <dbReference type="PROSITE" id="PS51007"/>
    </source>
</evidence>
<dbReference type="Pfam" id="PF00034">
    <property type="entry name" value="Cytochrom_C"/>
    <property type="match status" value="2"/>
</dbReference>
<dbReference type="InterPro" id="IPR002327">
    <property type="entry name" value="Cyt_c_1A/1B"/>
</dbReference>